<evidence type="ECO:0000313" key="2">
    <source>
        <dbReference type="Proteomes" id="UP000671908"/>
    </source>
</evidence>
<proteinExistence type="predicted"/>
<dbReference type="RefSeq" id="WP_210120206.1">
    <property type="nucleotide sequence ID" value="NZ_CP054142.1"/>
</dbReference>
<name>A0A975F316_9SPIR</name>
<dbReference type="KEGG" id="tpav:HRQ91_03060"/>
<protein>
    <submittedName>
        <fullName evidence="1">Uncharacterized protein</fullName>
    </submittedName>
</protein>
<evidence type="ECO:0000313" key="1">
    <source>
        <dbReference type="EMBL" id="QTQ13517.1"/>
    </source>
</evidence>
<dbReference type="EMBL" id="CP054142">
    <property type="protein sequence ID" value="QTQ13517.1"/>
    <property type="molecule type" value="Genomic_DNA"/>
</dbReference>
<reference evidence="1 2" key="1">
    <citation type="journal article" date="2021" name="Microbiol. Resour. Announc.">
        <title>Complete Genome Sequences of Three Human Oral Treponema parvum Isolates.</title>
        <authorList>
            <person name="Zeng H."/>
            <person name="Watt R.M."/>
        </authorList>
    </citation>
    <scope>NUCLEOTIDE SEQUENCE [LARGE SCALE GENOMIC DNA]</scope>
    <source>
        <strain evidence="1 2">ATCC 700770</strain>
    </source>
</reference>
<dbReference type="AlphaFoldDB" id="A0A975F316"/>
<accession>A0A975F316</accession>
<keyword evidence="2" id="KW-1185">Reference proteome</keyword>
<sequence>MANKSIINILLKFYANRLNTSTVDYDEFISYVKKYAQIHVEEQPDLVMYLGNADAQIEKDLEELEAARKILIIGNDKKRTIFVTTIYVQKFEKLYQEIAIKPTTPFPTISDLPKSVPTDILYKKNASDYLHAALKKQETDDKILYCLSLPHEIPPIIVPSSLKVSTLGEICMAKIRILLQKEEYRGYFAKKLHISNQGKELATKNFFDKFVNFSNDIINDLKEPGDNFYFWTQLCYFIREDYESIKDRTSEDTNVLQAIYIAEIIISFYKDKIKQENQKQEALEYLKKALQKPPYYFTINDITGIVNKKGVPLIKLYTDEDLKAFLEKETSNNADEGSSLLPDLLVFKVQSKTLFFIYKDKILPLIVRLCNEAHDTVGKIITDNWIELLRNFTKVPEMYNQAKYEELLRSKTEKMAPILYSLLNANFLLTLTYELRSKNTEIPLSLFEHDRLVPYSTLLLLKQQDLLANAKFALPFWYSLPIVSWLISLFTKKPEKFKQNPSVTAFQKVNYDQEIAHGAKQPMSKGKALAQAAQALEKHFVQEGSTVERDMDSYAKIWNKLIDKKNRMNLEEDVNALIRDYIRNVFSTLNGITFDENRLENLANTLCNTPNMKRIGEPEALNMYVRMYILHLLKGLT</sequence>
<dbReference type="Proteomes" id="UP000671908">
    <property type="component" value="Chromosome"/>
</dbReference>
<organism evidence="1 2">
    <name type="scientific">Treponema parvum</name>
    <dbReference type="NCBI Taxonomy" id="138851"/>
    <lineage>
        <taxon>Bacteria</taxon>
        <taxon>Pseudomonadati</taxon>
        <taxon>Spirochaetota</taxon>
        <taxon>Spirochaetia</taxon>
        <taxon>Spirochaetales</taxon>
        <taxon>Treponemataceae</taxon>
        <taxon>Treponema</taxon>
    </lineage>
</organism>
<gene>
    <name evidence="1" type="ORF">HRQ91_03060</name>
</gene>